<protein>
    <recommendedName>
        <fullName evidence="8">ABC transmembrane type-1 domain-containing protein</fullName>
    </recommendedName>
</protein>
<keyword evidence="5 7" id="KW-1133">Transmembrane helix</keyword>
<dbReference type="PANTHER" id="PTHR43386:SF1">
    <property type="entry name" value="D,D-DIPEPTIDE TRANSPORT SYSTEM PERMEASE PROTEIN DDPC-RELATED"/>
    <property type="match status" value="1"/>
</dbReference>
<comment type="subcellular location">
    <subcellularLocation>
        <location evidence="1">Cell membrane</location>
        <topology evidence="1">Multi-pass membrane protein</topology>
    </subcellularLocation>
</comment>
<proteinExistence type="predicted"/>
<dbReference type="PANTHER" id="PTHR43386">
    <property type="entry name" value="OLIGOPEPTIDE TRANSPORT SYSTEM PERMEASE PROTEIN APPC"/>
    <property type="match status" value="1"/>
</dbReference>
<evidence type="ECO:0000256" key="7">
    <source>
        <dbReference type="SAM" id="Phobius"/>
    </source>
</evidence>
<evidence type="ECO:0000259" key="8">
    <source>
        <dbReference type="Pfam" id="PF00528"/>
    </source>
</evidence>
<evidence type="ECO:0000256" key="1">
    <source>
        <dbReference type="ARBA" id="ARBA00004651"/>
    </source>
</evidence>
<evidence type="ECO:0000313" key="9">
    <source>
        <dbReference type="EMBL" id="GAA4908317.1"/>
    </source>
</evidence>
<dbReference type="Pfam" id="PF00528">
    <property type="entry name" value="BPD_transp_1"/>
    <property type="match status" value="1"/>
</dbReference>
<evidence type="ECO:0000313" key="10">
    <source>
        <dbReference type="Proteomes" id="UP001501521"/>
    </source>
</evidence>
<dbReference type="EMBL" id="BAABLV010000045">
    <property type="protein sequence ID" value="GAA4908317.1"/>
    <property type="molecule type" value="Genomic_DNA"/>
</dbReference>
<organism evidence="9 10">
    <name type="scientific">Tessaracoccus lubricantis</name>
    <dbReference type="NCBI Taxonomy" id="545543"/>
    <lineage>
        <taxon>Bacteria</taxon>
        <taxon>Bacillati</taxon>
        <taxon>Actinomycetota</taxon>
        <taxon>Actinomycetes</taxon>
        <taxon>Propionibacteriales</taxon>
        <taxon>Propionibacteriaceae</taxon>
        <taxon>Tessaracoccus</taxon>
    </lineage>
</organism>
<dbReference type="InterPro" id="IPR035906">
    <property type="entry name" value="MetI-like_sf"/>
</dbReference>
<dbReference type="SUPFAM" id="SSF161098">
    <property type="entry name" value="MetI-like"/>
    <property type="match status" value="1"/>
</dbReference>
<sequence length="112" mass="11307">MAQRAAGAAAPDIMGRTVLPNSLGGATVQFVVAASTAVLTESGLSFLGLGLPPPHPALGAMLAAGNDNLFLAPWYPLLMGVIITTLVIALDLVGQGLQRKFGSAVRRAGVVS</sequence>
<evidence type="ECO:0000256" key="2">
    <source>
        <dbReference type="ARBA" id="ARBA00022448"/>
    </source>
</evidence>
<evidence type="ECO:0000256" key="6">
    <source>
        <dbReference type="ARBA" id="ARBA00023136"/>
    </source>
</evidence>
<evidence type="ECO:0000256" key="5">
    <source>
        <dbReference type="ARBA" id="ARBA00022989"/>
    </source>
</evidence>
<reference evidence="10" key="1">
    <citation type="journal article" date="2019" name="Int. J. Syst. Evol. Microbiol.">
        <title>The Global Catalogue of Microorganisms (GCM) 10K type strain sequencing project: providing services to taxonomists for standard genome sequencing and annotation.</title>
        <authorList>
            <consortium name="The Broad Institute Genomics Platform"/>
            <consortium name="The Broad Institute Genome Sequencing Center for Infectious Disease"/>
            <person name="Wu L."/>
            <person name="Ma J."/>
        </authorList>
    </citation>
    <scope>NUCLEOTIDE SEQUENCE [LARGE SCALE GENOMIC DNA]</scope>
    <source>
        <strain evidence="10">JCM 19125</strain>
    </source>
</reference>
<keyword evidence="10" id="KW-1185">Reference proteome</keyword>
<keyword evidence="3" id="KW-1003">Cell membrane</keyword>
<name>A0ABP9FMQ4_9ACTN</name>
<keyword evidence="4 7" id="KW-0812">Transmembrane</keyword>
<keyword evidence="2" id="KW-0813">Transport</keyword>
<accession>A0ABP9FMQ4</accession>
<evidence type="ECO:0000256" key="4">
    <source>
        <dbReference type="ARBA" id="ARBA00022692"/>
    </source>
</evidence>
<feature type="transmembrane region" description="Helical" evidence="7">
    <location>
        <begin position="74"/>
        <end position="93"/>
    </location>
</feature>
<gene>
    <name evidence="9" type="ORF">GCM10025789_29850</name>
</gene>
<keyword evidence="6 7" id="KW-0472">Membrane</keyword>
<comment type="caution">
    <text evidence="9">The sequence shown here is derived from an EMBL/GenBank/DDBJ whole genome shotgun (WGS) entry which is preliminary data.</text>
</comment>
<evidence type="ECO:0000256" key="3">
    <source>
        <dbReference type="ARBA" id="ARBA00022475"/>
    </source>
</evidence>
<dbReference type="Proteomes" id="UP001501521">
    <property type="component" value="Unassembled WGS sequence"/>
</dbReference>
<dbReference type="InterPro" id="IPR000515">
    <property type="entry name" value="MetI-like"/>
</dbReference>
<dbReference type="InterPro" id="IPR050366">
    <property type="entry name" value="BP-dependent_transpt_permease"/>
</dbReference>
<feature type="domain" description="ABC transmembrane type-1" evidence="8">
    <location>
        <begin position="4"/>
        <end position="105"/>
    </location>
</feature>